<dbReference type="EMBL" id="BARW01022794">
    <property type="protein sequence ID" value="GAI88937.1"/>
    <property type="molecule type" value="Genomic_DNA"/>
</dbReference>
<dbReference type="SUPFAM" id="SSF56235">
    <property type="entry name" value="N-terminal nucleophile aminohydrolases (Ntn hydrolases)"/>
    <property type="match status" value="1"/>
</dbReference>
<dbReference type="PANTHER" id="PTHR34218:SF4">
    <property type="entry name" value="ACYL-HOMOSERINE LACTONE ACYLASE QUIP"/>
    <property type="match status" value="1"/>
</dbReference>
<dbReference type="GO" id="GO:0016787">
    <property type="term" value="F:hydrolase activity"/>
    <property type="evidence" value="ECO:0007669"/>
    <property type="project" value="InterPro"/>
</dbReference>
<dbReference type="Gene3D" id="3.60.20.10">
    <property type="entry name" value="Glutamine Phosphoribosylpyrophosphate, subunit 1, domain 1"/>
    <property type="match status" value="1"/>
</dbReference>
<organism evidence="1">
    <name type="scientific">marine sediment metagenome</name>
    <dbReference type="NCBI Taxonomy" id="412755"/>
    <lineage>
        <taxon>unclassified sequences</taxon>
        <taxon>metagenomes</taxon>
        <taxon>ecological metagenomes</taxon>
    </lineage>
</organism>
<gene>
    <name evidence="1" type="ORF">S12H4_37949</name>
</gene>
<reference evidence="1" key="1">
    <citation type="journal article" date="2014" name="Front. Microbiol.">
        <title>High frequency of phylogenetically diverse reductive dehalogenase-homologous genes in deep subseafloor sedimentary metagenomes.</title>
        <authorList>
            <person name="Kawai M."/>
            <person name="Futagami T."/>
            <person name="Toyoda A."/>
            <person name="Takaki Y."/>
            <person name="Nishi S."/>
            <person name="Hori S."/>
            <person name="Arai W."/>
            <person name="Tsubouchi T."/>
            <person name="Morono Y."/>
            <person name="Uchiyama I."/>
            <person name="Ito T."/>
            <person name="Fujiyama A."/>
            <person name="Inagaki F."/>
            <person name="Takami H."/>
        </authorList>
    </citation>
    <scope>NUCLEOTIDE SEQUENCE</scope>
    <source>
        <strain evidence="1">Expedition CK06-06</strain>
    </source>
</reference>
<name>X1S7B5_9ZZZZ</name>
<evidence type="ECO:0000313" key="1">
    <source>
        <dbReference type="EMBL" id="GAI88937.1"/>
    </source>
</evidence>
<dbReference type="AlphaFoldDB" id="X1S7B5"/>
<sequence length="267" mass="29583">GDGSLPVPGWTDEYEWTGYIPFEELPNSFNPPQGYIVTANNAVVDQNYPYLIATVFAHGHRAQRIVDLIESTPGQIDSAYLQKMQGDDLNLNAEVLVPILMQVPLGAVVDDVRWLLEDWDYQSHMDSPAAALFEVFWVNLLAATFHDDLPEDYWPTGASRWFEVVADLVEQPNSPWWDNSTTDPIETRDVIFSQAYVAAVNQLTETLGDDPSQWAWGDLHTLILTNPTLGNSGIPPVDALFNRGPYSTSGGGGIINATGWSAVEPYQ</sequence>
<feature type="non-terminal residue" evidence="1">
    <location>
        <position position="267"/>
    </location>
</feature>
<feature type="non-terminal residue" evidence="1">
    <location>
        <position position="1"/>
    </location>
</feature>
<accession>X1S7B5</accession>
<dbReference type="PANTHER" id="PTHR34218">
    <property type="entry name" value="PEPTIDASE S45 PENICILLIN AMIDASE"/>
    <property type="match status" value="1"/>
</dbReference>
<proteinExistence type="predicted"/>
<dbReference type="InterPro" id="IPR002692">
    <property type="entry name" value="S45"/>
</dbReference>
<protein>
    <recommendedName>
        <fullName evidence="2">Penicillin acylase family protein</fullName>
    </recommendedName>
</protein>
<dbReference type="InterPro" id="IPR029055">
    <property type="entry name" value="Ntn_hydrolases_N"/>
</dbReference>
<evidence type="ECO:0008006" key="2">
    <source>
        <dbReference type="Google" id="ProtNLM"/>
    </source>
</evidence>
<dbReference type="InterPro" id="IPR043147">
    <property type="entry name" value="Penicillin_amidase_A-knob"/>
</dbReference>
<dbReference type="GO" id="GO:0017000">
    <property type="term" value="P:antibiotic biosynthetic process"/>
    <property type="evidence" value="ECO:0007669"/>
    <property type="project" value="InterPro"/>
</dbReference>
<comment type="caution">
    <text evidence="1">The sequence shown here is derived from an EMBL/GenBank/DDBJ whole genome shotgun (WGS) entry which is preliminary data.</text>
</comment>
<dbReference type="Pfam" id="PF01804">
    <property type="entry name" value="Penicil_amidase"/>
    <property type="match status" value="1"/>
</dbReference>
<dbReference type="Gene3D" id="1.10.1400.10">
    <property type="match status" value="1"/>
</dbReference>